<feature type="domain" description="Mur ligase C-terminal" evidence="4">
    <location>
        <begin position="94"/>
        <end position="219"/>
    </location>
</feature>
<dbReference type="InterPro" id="IPR004101">
    <property type="entry name" value="Mur_ligase_C"/>
</dbReference>
<name>A0A061RRW0_9CHLO</name>
<keyword evidence="3" id="KW-0067">ATP-binding</keyword>
<dbReference type="GO" id="GO:0005524">
    <property type="term" value="F:ATP binding"/>
    <property type="evidence" value="ECO:0007669"/>
    <property type="project" value="UniProtKB-KW"/>
</dbReference>
<organism evidence="5">
    <name type="scientific">Tetraselmis sp. GSL018</name>
    <dbReference type="NCBI Taxonomy" id="582737"/>
    <lineage>
        <taxon>Eukaryota</taxon>
        <taxon>Viridiplantae</taxon>
        <taxon>Chlorophyta</taxon>
        <taxon>core chlorophytes</taxon>
        <taxon>Chlorodendrophyceae</taxon>
        <taxon>Chlorodendrales</taxon>
        <taxon>Chlorodendraceae</taxon>
        <taxon>Tetraselmis</taxon>
    </lineage>
</organism>
<keyword evidence="2" id="KW-0547">Nucleotide-binding</keyword>
<proteinExistence type="predicted"/>
<dbReference type="PANTHER" id="PTHR43024:SF1">
    <property type="entry name" value="UDP-N-ACETYLMURAMOYL-TRIPEPTIDE--D-ALANYL-D-ALANINE LIGASE"/>
    <property type="match status" value="1"/>
</dbReference>
<keyword evidence="1 5" id="KW-0436">Ligase</keyword>
<accession>A0A061RRW0</accession>
<evidence type="ECO:0000259" key="4">
    <source>
        <dbReference type="Pfam" id="PF02875"/>
    </source>
</evidence>
<gene>
    <name evidence="5" type="ORF">TSPGSL018_25338</name>
</gene>
<dbReference type="InterPro" id="IPR036615">
    <property type="entry name" value="Mur_ligase_C_dom_sf"/>
</dbReference>
<dbReference type="AlphaFoldDB" id="A0A061RRW0"/>
<dbReference type="InterPro" id="IPR036565">
    <property type="entry name" value="Mur-like_cat_sf"/>
</dbReference>
<reference evidence="5" key="1">
    <citation type="submission" date="2014-05" db="EMBL/GenBank/DDBJ databases">
        <title>The transcriptome of the halophilic microalga Tetraselmis sp. GSL018 isolated from the Great Salt Lake, Utah.</title>
        <authorList>
            <person name="Jinkerson R.E."/>
            <person name="D'Adamo S."/>
            <person name="Posewitz M.C."/>
        </authorList>
    </citation>
    <scope>NUCLEOTIDE SEQUENCE</scope>
    <source>
        <strain evidence="5">GSL018</strain>
    </source>
</reference>
<evidence type="ECO:0000256" key="3">
    <source>
        <dbReference type="ARBA" id="ARBA00022840"/>
    </source>
</evidence>
<dbReference type="InterPro" id="IPR051046">
    <property type="entry name" value="MurCDEF_CellWall_CoF430Synth"/>
</dbReference>
<evidence type="ECO:0000256" key="1">
    <source>
        <dbReference type="ARBA" id="ARBA00022598"/>
    </source>
</evidence>
<dbReference type="Gene3D" id="3.90.190.20">
    <property type="entry name" value="Mur ligase, C-terminal domain"/>
    <property type="match status" value="1"/>
</dbReference>
<evidence type="ECO:0000313" key="5">
    <source>
        <dbReference type="EMBL" id="JAC74668.1"/>
    </source>
</evidence>
<dbReference type="EMBL" id="GBEZ01011086">
    <property type="protein sequence ID" value="JAC74668.1"/>
    <property type="molecule type" value="Transcribed_RNA"/>
</dbReference>
<dbReference type="Gene3D" id="3.40.1190.10">
    <property type="entry name" value="Mur-like, catalytic domain"/>
    <property type="match status" value="1"/>
</dbReference>
<evidence type="ECO:0000256" key="2">
    <source>
        <dbReference type="ARBA" id="ARBA00022741"/>
    </source>
</evidence>
<dbReference type="GO" id="GO:0016881">
    <property type="term" value="F:acid-amino acid ligase activity"/>
    <property type="evidence" value="ECO:0007669"/>
    <property type="project" value="InterPro"/>
</dbReference>
<dbReference type="Pfam" id="PF02875">
    <property type="entry name" value="Mur_ligase_C"/>
    <property type="match status" value="1"/>
</dbReference>
<dbReference type="PANTHER" id="PTHR43024">
    <property type="entry name" value="UDP-N-ACETYLMURAMOYL-TRIPEPTIDE--D-ALANYL-D-ALANINE LIGASE"/>
    <property type="match status" value="1"/>
</dbReference>
<dbReference type="SUPFAM" id="SSF53623">
    <property type="entry name" value="MurD-like peptide ligases, catalytic domain"/>
    <property type="match status" value="1"/>
</dbReference>
<dbReference type="SUPFAM" id="SSF53244">
    <property type="entry name" value="MurD-like peptide ligases, peptide-binding domain"/>
    <property type="match status" value="1"/>
</dbReference>
<sequence length="231" mass="24153">MRVPRGARIWRFGASPRADVRLLGRPQTRWGPPGPRTGFALSLGGGAVLDVEVPGIGPHVAQNAACAATAALAVGVDPSAIARGLQRYQGPPLRMELQATGGLTVINDAYNANPASTSGAIQALADFPCGGRRVALLGDMLELGSASERAHRDVLSLCGALRIDIVGIVGEEFRSATERPGGCQAENFRLIRAKSPEDLAARVSPLLGTGDVVLLKGSRAMGMERIFQLLN</sequence>
<protein>
    <submittedName>
        <fullName evidence="5">Udp-n-acetylmuramoyl-tripeptide--d-alanyl-d-alanine ligase</fullName>
    </submittedName>
</protein>